<feature type="compositionally biased region" description="Low complexity" evidence="1">
    <location>
        <begin position="115"/>
        <end position="133"/>
    </location>
</feature>
<dbReference type="RefSeq" id="XP_018139907.1">
    <property type="nucleotide sequence ID" value="XM_018291934.1"/>
</dbReference>
<evidence type="ECO:0000256" key="1">
    <source>
        <dbReference type="SAM" id="MobiDB-lite"/>
    </source>
</evidence>
<dbReference type="GO" id="GO:0005524">
    <property type="term" value="F:ATP binding"/>
    <property type="evidence" value="ECO:0007669"/>
    <property type="project" value="InterPro"/>
</dbReference>
<dbReference type="OrthoDB" id="10042665at2759"/>
<evidence type="ECO:0000313" key="3">
    <source>
        <dbReference type="EMBL" id="OAQ62203.1"/>
    </source>
</evidence>
<feature type="region of interest" description="Disordered" evidence="1">
    <location>
        <begin position="1"/>
        <end position="206"/>
    </location>
</feature>
<feature type="compositionally biased region" description="Basic and acidic residues" evidence="1">
    <location>
        <begin position="33"/>
        <end position="54"/>
    </location>
</feature>
<dbReference type="Gene3D" id="3.40.50.300">
    <property type="entry name" value="P-loop containing nucleotide triphosphate hydrolases"/>
    <property type="match status" value="1"/>
</dbReference>
<dbReference type="GeneID" id="28855928"/>
<feature type="compositionally biased region" description="Polar residues" evidence="1">
    <location>
        <begin position="13"/>
        <end position="27"/>
    </location>
</feature>
<reference evidence="3 4" key="1">
    <citation type="journal article" date="2016" name="PLoS Pathog.">
        <title>Biosynthesis of antibiotic leucinostatins in bio-control fungus Purpureocillium lilacinum and their inhibition on phytophthora revealed by genome mining.</title>
        <authorList>
            <person name="Wang G."/>
            <person name="Liu Z."/>
            <person name="Lin R."/>
            <person name="Li E."/>
            <person name="Mao Z."/>
            <person name="Ling J."/>
            <person name="Yang Y."/>
            <person name="Yin W.B."/>
            <person name="Xie B."/>
        </authorList>
    </citation>
    <scope>NUCLEOTIDE SEQUENCE [LARGE SCALE GENOMIC DNA]</scope>
    <source>
        <strain evidence="3">170</strain>
    </source>
</reference>
<sequence length="1051" mass="118294">MESSPASPAGGSRQESNVGKSQGNVNDTGAFEVENKASKKQSDSATKKLSEASKRSATKSTKSIKSGKSPKTGTSEKAGRGGKSLSAGGPTQHRKYGQSRRHKEISSSESEDYSSSESEGGYSQNTNENSDSYSSEEEQSHRRRKHRQRRPSRSVSRHVTHQSRAASRSGRIQGMDDGKAEFEQDNDLMSSRDAELSNPRGYRGWNDHNTQRDMGEAIAHLESRCAQLQMQMEKMNGNGNAVQTMAVPLSSQPSAQHHPPMQPLGIANPYYPVGWNASFNPNPNMRSFAANQRMMLRGESPFHRGMHGAPGQPHIAMPGDKPRSISKQAKEKKLAYKRVDSVWDSSLYTFKLQDTAEMTTSSKYDEYLFHVRRTFDSEGKYRTTIVDIKSKLLRECLQDVIGNVRGVNLVDETPKLDPNLLFLYLEDFRSHSAKLREVEPAGNCRRKRRKNQLRLDNKRKELKVLIKYLDKDYAKVKESLYPMLESGIITFDYLWALWKPNTLVYSSTYGFTDDPRVFKIDLAVRQSSLLRGDFYFIDGKYLEFDGKRFGHGTVSEEIAEFQGTRKITSLPFYPLSYHRDEDGVRRLLVERGKKFVTLHGTHYKAYTGIAYNKRKKGSVVKFHIQQSRIMVDPAIFRRINPNYYLSNVRPKDFDALSDLGLSDGDDELYECFSSDDMQGDGGPRVVTKTTKNLDCSVLVTKALQTDLEARSKVSQPPSTATSKVAPGAAGADSSGEEKPVNTPEEDASEMALEFTDEDYLLASPVVLGFSFSEKLWLEFAVSRVHDIKWNEDAWDSLVLPPETKDLVQALVKSRKQNATQTIDDVIQGKGKGLVTVLHGPPGTGKTLTAEGISELLRCPLYMASAGELGTDSRYLEADLQKMLDICHAWGAILLLDEADVFLEKRNMQDIHRNALVSIFLRQLEYFQGILFLTTNRTFDEAFQSRIHIALRYEGLDSKAKKAIFKMFIDRVKAFGKLKVEPFSDEDLNKLAKHELNGREIKNMVGSAQDLAMNKDEPLSMRHIQQVLDIHVKFGRDLRGGTGYEDAMRSYC</sequence>
<feature type="domain" description="AAA+ ATPase" evidence="2">
    <location>
        <begin position="831"/>
        <end position="954"/>
    </location>
</feature>
<protein>
    <submittedName>
        <fullName evidence="3">AAA family ATPase</fullName>
    </submittedName>
</protein>
<dbReference type="KEGG" id="pchm:VFPPC_14164"/>
<dbReference type="GO" id="GO:0016887">
    <property type="term" value="F:ATP hydrolysis activity"/>
    <property type="evidence" value="ECO:0007669"/>
    <property type="project" value="InterPro"/>
</dbReference>
<comment type="caution">
    <text evidence="3">The sequence shown here is derived from an EMBL/GenBank/DDBJ whole genome shotgun (WGS) entry which is preliminary data.</text>
</comment>
<dbReference type="Pfam" id="PF00004">
    <property type="entry name" value="AAA"/>
    <property type="match status" value="1"/>
</dbReference>
<feature type="compositionally biased region" description="Basic residues" evidence="1">
    <location>
        <begin position="141"/>
        <end position="161"/>
    </location>
</feature>
<dbReference type="Proteomes" id="UP000078397">
    <property type="component" value="Unassembled WGS sequence"/>
</dbReference>
<organism evidence="3 4">
    <name type="scientific">Pochonia chlamydosporia 170</name>
    <dbReference type="NCBI Taxonomy" id="1380566"/>
    <lineage>
        <taxon>Eukaryota</taxon>
        <taxon>Fungi</taxon>
        <taxon>Dikarya</taxon>
        <taxon>Ascomycota</taxon>
        <taxon>Pezizomycotina</taxon>
        <taxon>Sordariomycetes</taxon>
        <taxon>Hypocreomycetidae</taxon>
        <taxon>Hypocreales</taxon>
        <taxon>Clavicipitaceae</taxon>
        <taxon>Pochonia</taxon>
    </lineage>
</organism>
<keyword evidence="4" id="KW-1185">Reference proteome</keyword>
<dbReference type="STRING" id="1380566.A0A179FAV1"/>
<name>A0A179FAV1_METCM</name>
<dbReference type="CDD" id="cd19481">
    <property type="entry name" value="RecA-like_protease"/>
    <property type="match status" value="1"/>
</dbReference>
<gene>
    <name evidence="3" type="ORF">VFPPC_14164</name>
</gene>
<evidence type="ECO:0000313" key="4">
    <source>
        <dbReference type="Proteomes" id="UP000078397"/>
    </source>
</evidence>
<dbReference type="SUPFAM" id="SSF52540">
    <property type="entry name" value="P-loop containing nucleoside triphosphate hydrolases"/>
    <property type="match status" value="1"/>
</dbReference>
<dbReference type="AlphaFoldDB" id="A0A179FAV1"/>
<dbReference type="Pfam" id="PF22942">
    <property type="entry name" value="DUF7025"/>
    <property type="match status" value="1"/>
</dbReference>
<proteinExistence type="predicted"/>
<dbReference type="InterPro" id="IPR003959">
    <property type="entry name" value="ATPase_AAA_core"/>
</dbReference>
<dbReference type="EMBL" id="LSBJ02000007">
    <property type="protein sequence ID" value="OAQ62203.1"/>
    <property type="molecule type" value="Genomic_DNA"/>
</dbReference>
<dbReference type="InterPro" id="IPR027417">
    <property type="entry name" value="P-loop_NTPase"/>
</dbReference>
<dbReference type="InterPro" id="IPR003593">
    <property type="entry name" value="AAA+_ATPase"/>
</dbReference>
<feature type="compositionally biased region" description="Polar residues" evidence="1">
    <location>
        <begin position="712"/>
        <end position="722"/>
    </location>
</feature>
<dbReference type="InterPro" id="IPR054289">
    <property type="entry name" value="DUF7025"/>
</dbReference>
<accession>A0A179FAV1</accession>
<feature type="region of interest" description="Disordered" evidence="1">
    <location>
        <begin position="708"/>
        <end position="748"/>
    </location>
</feature>
<dbReference type="PANTHER" id="PTHR46411:SF1">
    <property type="entry name" value="FAMILY ATPASE, PUTATIVE (AFU_ORTHOLOGUE AFUA_7G05752)-RELATED"/>
    <property type="match status" value="1"/>
</dbReference>
<dbReference type="SMART" id="SM00382">
    <property type="entry name" value="AAA"/>
    <property type="match status" value="1"/>
</dbReference>
<feature type="compositionally biased region" description="Basic residues" evidence="1">
    <location>
        <begin position="92"/>
        <end position="103"/>
    </location>
</feature>
<feature type="compositionally biased region" description="Low complexity" evidence="1">
    <location>
        <begin position="58"/>
        <end position="76"/>
    </location>
</feature>
<dbReference type="PANTHER" id="PTHR46411">
    <property type="entry name" value="FAMILY ATPASE, PUTATIVE-RELATED"/>
    <property type="match status" value="1"/>
</dbReference>
<evidence type="ECO:0000259" key="2">
    <source>
        <dbReference type="SMART" id="SM00382"/>
    </source>
</evidence>